<dbReference type="HOGENOM" id="CLU_2159103_0_0_1"/>
<accession>R0MK15</accession>
<keyword evidence="2" id="KW-1185">Reference proteome</keyword>
<gene>
    <name evidence="1" type="ORF">NBO_166g0003</name>
</gene>
<dbReference type="AlphaFoldDB" id="R0MK15"/>
<dbReference type="EMBL" id="KB909074">
    <property type="protein sequence ID" value="EOB13133.1"/>
    <property type="molecule type" value="Genomic_DNA"/>
</dbReference>
<name>R0MK15_NOSB1</name>
<dbReference type="VEuPathDB" id="MicrosporidiaDB:NBO_166g0003"/>
<evidence type="ECO:0000313" key="1">
    <source>
        <dbReference type="EMBL" id="EOB13133.1"/>
    </source>
</evidence>
<reference evidence="1 2" key="1">
    <citation type="journal article" date="2013" name="BMC Genomics">
        <title>Comparative genomics of parasitic silkworm microsporidia reveal an association between genome expansion and host adaptation.</title>
        <authorList>
            <person name="Pan G."/>
            <person name="Xu J."/>
            <person name="Li T."/>
            <person name="Xia Q."/>
            <person name="Liu S.L."/>
            <person name="Zhang G."/>
            <person name="Li S."/>
            <person name="Li C."/>
            <person name="Liu H."/>
            <person name="Yang L."/>
            <person name="Liu T."/>
            <person name="Zhang X."/>
            <person name="Wu Z."/>
            <person name="Fan W."/>
            <person name="Dang X."/>
            <person name="Xiang H."/>
            <person name="Tao M."/>
            <person name="Li Y."/>
            <person name="Hu J."/>
            <person name="Li Z."/>
            <person name="Lin L."/>
            <person name="Luo J."/>
            <person name="Geng L."/>
            <person name="Wang L."/>
            <person name="Long M."/>
            <person name="Wan Y."/>
            <person name="He N."/>
            <person name="Zhang Z."/>
            <person name="Lu C."/>
            <person name="Keeling P.J."/>
            <person name="Wang J."/>
            <person name="Xiang Z."/>
            <person name="Zhou Z."/>
        </authorList>
    </citation>
    <scope>NUCLEOTIDE SEQUENCE [LARGE SCALE GENOMIC DNA]</scope>
    <source>
        <strain evidence="2">CQ1 / CVCC 102059</strain>
    </source>
</reference>
<protein>
    <submittedName>
        <fullName evidence="1">Uncharacterized protein</fullName>
    </submittedName>
</protein>
<sequence length="111" mass="12793">MNDILIFKKTLPEVNKNLEGEEAAFVIICEYISEKIRKMGDDNECGKESDKDQCSNVVLYNDNPTFYKNSPNVLLYDAIFSLFQCSEDLNEKVEIFLKKFMKSPLLILSPL</sequence>
<proteinExistence type="predicted"/>
<evidence type="ECO:0000313" key="2">
    <source>
        <dbReference type="Proteomes" id="UP000016927"/>
    </source>
</evidence>
<dbReference type="Proteomes" id="UP000016927">
    <property type="component" value="Unassembled WGS sequence"/>
</dbReference>
<organism evidence="1 2">
    <name type="scientific">Nosema bombycis (strain CQ1 / CVCC 102059)</name>
    <name type="common">Microsporidian parasite</name>
    <name type="synonym">Pebrine of silkworm</name>
    <dbReference type="NCBI Taxonomy" id="578461"/>
    <lineage>
        <taxon>Eukaryota</taxon>
        <taxon>Fungi</taxon>
        <taxon>Fungi incertae sedis</taxon>
        <taxon>Microsporidia</taxon>
        <taxon>Nosematidae</taxon>
        <taxon>Nosema</taxon>
    </lineage>
</organism>